<dbReference type="PROSITE" id="PS50235">
    <property type="entry name" value="USP_3"/>
    <property type="match status" value="1"/>
</dbReference>
<dbReference type="GO" id="GO:0005634">
    <property type="term" value="C:nucleus"/>
    <property type="evidence" value="ECO:0007669"/>
    <property type="project" value="TreeGrafter"/>
</dbReference>
<dbReference type="InterPro" id="IPR038765">
    <property type="entry name" value="Papain-like_cys_pep_sf"/>
</dbReference>
<dbReference type="InterPro" id="IPR018200">
    <property type="entry name" value="USP_CS"/>
</dbReference>
<accession>A0A6A6W6K8</accession>
<comment type="catalytic activity">
    <reaction evidence="1">
        <text>Thiol-dependent hydrolysis of ester, thioester, amide, peptide and isopeptide bonds formed by the C-terminal Gly of ubiquitin (a 76-residue protein attached to proteins as an intracellular targeting signal).</text>
        <dbReference type="EC" id="3.4.19.12"/>
    </reaction>
</comment>
<dbReference type="EMBL" id="ML996572">
    <property type="protein sequence ID" value="KAF2758253.1"/>
    <property type="molecule type" value="Genomic_DNA"/>
</dbReference>
<dbReference type="GO" id="GO:0006508">
    <property type="term" value="P:proteolysis"/>
    <property type="evidence" value="ECO:0007669"/>
    <property type="project" value="UniProtKB-KW"/>
</dbReference>
<dbReference type="InterPro" id="IPR013083">
    <property type="entry name" value="Znf_RING/FYVE/PHD"/>
</dbReference>
<dbReference type="GO" id="GO:0004843">
    <property type="term" value="F:cysteine-type deubiquitinase activity"/>
    <property type="evidence" value="ECO:0007669"/>
    <property type="project" value="UniProtKB-UniRule"/>
</dbReference>
<dbReference type="GeneID" id="54482927"/>
<keyword evidence="1" id="KW-0788">Thiol protease</keyword>
<protein>
    <recommendedName>
        <fullName evidence="1">Ubiquitin carboxyl-terminal hydrolase</fullName>
        <ecNumber evidence="1">3.4.19.12</ecNumber>
    </recommendedName>
</protein>
<sequence>MDSIGATTKASQLVSPKVTKTKAAPTGSSTLPNATFGCEHVQSLFKANKALAKETYETAIQTLADPRRIKPQTYKSSSSENDTIVVSIKPTYLCLQCPSIMSADGRDKHHEARKHAFTVESRHGCLYCQFCRDFVYDPEFEKIRAQRGTKRKADDSNGIEDQRLVATHAAFVPCRATGLRGLYNMGQTCFMSVILQTIIHNPLVRNFYLSEGHSSRDCDDEYCISCAMDEIFQEFYSAEKTEGYGAVSMLLASWMAEQALVGYQQQDAHEYMQFLFNSLHQKNGGTLSEDCSCIIHKTFYGQLQSTVRCDKCKNITTALDPVMDLSLDIRDVKKRKLEPGASKAEKAEIKIDLKECLDSFTQKEKLPATDYTCQKCGGSQPATKQLSIKRLPPVVPVHLKRFEHSKANATKLETRVAFPLQLNLHPYTTRAKDANNKKSFANGFVPKASPELVYELSAVIVHKGNIDTGHYISYSREGQDWFLFDDNKAVAASEADVLEANAYLLFYMAREL</sequence>
<feature type="domain" description="USP" evidence="3">
    <location>
        <begin position="180"/>
        <end position="510"/>
    </location>
</feature>
<dbReference type="SUPFAM" id="SSF57850">
    <property type="entry name" value="RING/U-box"/>
    <property type="match status" value="1"/>
</dbReference>
<dbReference type="GO" id="GO:0016579">
    <property type="term" value="P:protein deubiquitination"/>
    <property type="evidence" value="ECO:0007669"/>
    <property type="project" value="InterPro"/>
</dbReference>
<evidence type="ECO:0000256" key="2">
    <source>
        <dbReference type="SAM" id="MobiDB-lite"/>
    </source>
</evidence>
<reference evidence="4" key="1">
    <citation type="journal article" date="2020" name="Stud. Mycol.">
        <title>101 Dothideomycetes genomes: a test case for predicting lifestyles and emergence of pathogens.</title>
        <authorList>
            <person name="Haridas S."/>
            <person name="Albert R."/>
            <person name="Binder M."/>
            <person name="Bloem J."/>
            <person name="Labutti K."/>
            <person name="Salamov A."/>
            <person name="Andreopoulos B."/>
            <person name="Baker S."/>
            <person name="Barry K."/>
            <person name="Bills G."/>
            <person name="Bluhm B."/>
            <person name="Cannon C."/>
            <person name="Castanera R."/>
            <person name="Culley D."/>
            <person name="Daum C."/>
            <person name="Ezra D."/>
            <person name="Gonzalez J."/>
            <person name="Henrissat B."/>
            <person name="Kuo A."/>
            <person name="Liang C."/>
            <person name="Lipzen A."/>
            <person name="Lutzoni F."/>
            <person name="Magnuson J."/>
            <person name="Mondo S."/>
            <person name="Nolan M."/>
            <person name="Ohm R."/>
            <person name="Pangilinan J."/>
            <person name="Park H.-J."/>
            <person name="Ramirez L."/>
            <person name="Alfaro M."/>
            <person name="Sun H."/>
            <person name="Tritt A."/>
            <person name="Yoshinaga Y."/>
            <person name="Zwiers L.-H."/>
            <person name="Turgeon B."/>
            <person name="Goodwin S."/>
            <person name="Spatafora J."/>
            <person name="Crous P."/>
            <person name="Grigoriev I."/>
        </authorList>
    </citation>
    <scope>NUCLEOTIDE SEQUENCE</scope>
    <source>
        <strain evidence="4">CBS 121739</strain>
    </source>
</reference>
<dbReference type="InterPro" id="IPR050164">
    <property type="entry name" value="Peptidase_C19"/>
</dbReference>
<dbReference type="Gene3D" id="3.30.40.10">
    <property type="entry name" value="Zinc/RING finger domain, C3HC4 (zinc finger)"/>
    <property type="match status" value="1"/>
</dbReference>
<keyword evidence="5" id="KW-1185">Reference proteome</keyword>
<dbReference type="OrthoDB" id="289038at2759"/>
<dbReference type="PANTHER" id="PTHR24006">
    <property type="entry name" value="UBIQUITIN CARBOXYL-TERMINAL HYDROLASE"/>
    <property type="match status" value="1"/>
</dbReference>
<dbReference type="PROSITE" id="PS00972">
    <property type="entry name" value="USP_1"/>
    <property type="match status" value="1"/>
</dbReference>
<name>A0A6A6W6K8_9PEZI</name>
<evidence type="ECO:0000259" key="3">
    <source>
        <dbReference type="PROSITE" id="PS50235"/>
    </source>
</evidence>
<keyword evidence="1" id="KW-0645">Protease</keyword>
<dbReference type="InterPro" id="IPR001394">
    <property type="entry name" value="Peptidase_C19_UCH"/>
</dbReference>
<dbReference type="SUPFAM" id="SSF54001">
    <property type="entry name" value="Cysteine proteinases"/>
    <property type="match status" value="1"/>
</dbReference>
<feature type="region of interest" description="Disordered" evidence="2">
    <location>
        <begin position="1"/>
        <end position="26"/>
    </location>
</feature>
<proteinExistence type="inferred from homology"/>
<evidence type="ECO:0000313" key="4">
    <source>
        <dbReference type="EMBL" id="KAF2758253.1"/>
    </source>
</evidence>
<dbReference type="Proteomes" id="UP000799437">
    <property type="component" value="Unassembled WGS sequence"/>
</dbReference>
<dbReference type="AlphaFoldDB" id="A0A6A6W6K8"/>
<organism evidence="4 5">
    <name type="scientific">Pseudovirgaria hyperparasitica</name>
    <dbReference type="NCBI Taxonomy" id="470096"/>
    <lineage>
        <taxon>Eukaryota</taxon>
        <taxon>Fungi</taxon>
        <taxon>Dikarya</taxon>
        <taxon>Ascomycota</taxon>
        <taxon>Pezizomycotina</taxon>
        <taxon>Dothideomycetes</taxon>
        <taxon>Dothideomycetes incertae sedis</taxon>
        <taxon>Acrospermales</taxon>
        <taxon>Acrospermaceae</taxon>
        <taxon>Pseudovirgaria</taxon>
    </lineage>
</organism>
<evidence type="ECO:0000256" key="1">
    <source>
        <dbReference type="RuleBase" id="RU366025"/>
    </source>
</evidence>
<dbReference type="Gene3D" id="3.90.70.10">
    <property type="entry name" value="Cysteine proteinases"/>
    <property type="match status" value="1"/>
</dbReference>
<keyword evidence="1" id="KW-0833">Ubl conjugation pathway</keyword>
<dbReference type="FunFam" id="3.90.70.10:FF:000127">
    <property type="entry name" value="Ubiquitin C-terminal hydrolase Ubp8"/>
    <property type="match status" value="1"/>
</dbReference>
<comment type="similarity">
    <text evidence="1">Belongs to the peptidase C19 family.</text>
</comment>
<dbReference type="InterPro" id="IPR028889">
    <property type="entry name" value="USP"/>
</dbReference>
<dbReference type="Pfam" id="PF00443">
    <property type="entry name" value="UCH"/>
    <property type="match status" value="1"/>
</dbReference>
<gene>
    <name evidence="4" type="ORF">EJ05DRAFT_439409</name>
</gene>
<dbReference type="GO" id="GO:0005829">
    <property type="term" value="C:cytosol"/>
    <property type="evidence" value="ECO:0007669"/>
    <property type="project" value="TreeGrafter"/>
</dbReference>
<dbReference type="RefSeq" id="XP_033600704.1">
    <property type="nucleotide sequence ID" value="XM_033741873.1"/>
</dbReference>
<dbReference type="PANTHER" id="PTHR24006:SF937">
    <property type="entry name" value="UBIQUITIN CARBOXYL-TERMINAL HYDROLASE"/>
    <property type="match status" value="1"/>
</dbReference>
<evidence type="ECO:0000313" key="5">
    <source>
        <dbReference type="Proteomes" id="UP000799437"/>
    </source>
</evidence>
<dbReference type="PROSITE" id="PS00973">
    <property type="entry name" value="USP_2"/>
    <property type="match status" value="1"/>
</dbReference>
<dbReference type="EC" id="3.4.19.12" evidence="1"/>
<dbReference type="CDD" id="cd02660">
    <property type="entry name" value="Peptidase_C19D"/>
    <property type="match status" value="1"/>
</dbReference>
<feature type="compositionally biased region" description="Polar residues" evidence="2">
    <location>
        <begin position="1"/>
        <end position="14"/>
    </location>
</feature>
<keyword evidence="1 4" id="KW-0378">Hydrolase</keyword>